<gene>
    <name evidence="2" type="ORF">A2382_00510</name>
</gene>
<feature type="transmembrane region" description="Helical" evidence="1">
    <location>
        <begin position="16"/>
        <end position="34"/>
    </location>
</feature>
<feature type="transmembrane region" description="Helical" evidence="1">
    <location>
        <begin position="157"/>
        <end position="179"/>
    </location>
</feature>
<organism evidence="2 3">
    <name type="scientific">Candidatus Woesebacteria bacterium RIFOXYB1_FULL_38_16</name>
    <dbReference type="NCBI Taxonomy" id="1802538"/>
    <lineage>
        <taxon>Bacteria</taxon>
        <taxon>Candidatus Woeseibacteriota</taxon>
    </lineage>
</organism>
<dbReference type="EMBL" id="MGHY01000018">
    <property type="protein sequence ID" value="OGM79252.1"/>
    <property type="molecule type" value="Genomic_DNA"/>
</dbReference>
<dbReference type="STRING" id="1802538.A2382_00510"/>
<dbReference type="AlphaFoldDB" id="A0A1F8CSJ4"/>
<evidence type="ECO:0000313" key="2">
    <source>
        <dbReference type="EMBL" id="OGM79252.1"/>
    </source>
</evidence>
<feature type="transmembrane region" description="Helical" evidence="1">
    <location>
        <begin position="328"/>
        <end position="345"/>
    </location>
</feature>
<dbReference type="InterPro" id="IPR018580">
    <property type="entry name" value="Uncharacterised_YfhO"/>
</dbReference>
<feature type="transmembrane region" description="Helical" evidence="1">
    <location>
        <begin position="486"/>
        <end position="504"/>
    </location>
</feature>
<feature type="transmembrane region" description="Helical" evidence="1">
    <location>
        <begin position="352"/>
        <end position="370"/>
    </location>
</feature>
<evidence type="ECO:0008006" key="4">
    <source>
        <dbReference type="Google" id="ProtNLM"/>
    </source>
</evidence>
<accession>A0A1F8CSJ4</accession>
<evidence type="ECO:0000313" key="3">
    <source>
        <dbReference type="Proteomes" id="UP000178999"/>
    </source>
</evidence>
<feature type="transmembrane region" description="Helical" evidence="1">
    <location>
        <begin position="131"/>
        <end position="150"/>
    </location>
</feature>
<keyword evidence="1" id="KW-0472">Membrane</keyword>
<dbReference type="PANTHER" id="PTHR38454">
    <property type="entry name" value="INTEGRAL MEMBRANE PROTEIN-RELATED"/>
    <property type="match status" value="1"/>
</dbReference>
<dbReference type="Proteomes" id="UP000178999">
    <property type="component" value="Unassembled WGS sequence"/>
</dbReference>
<keyword evidence="1" id="KW-0812">Transmembrane</keyword>
<feature type="transmembrane region" description="Helical" evidence="1">
    <location>
        <begin position="390"/>
        <end position="410"/>
    </location>
</feature>
<dbReference type="PANTHER" id="PTHR38454:SF1">
    <property type="entry name" value="INTEGRAL MEMBRANE PROTEIN"/>
    <property type="match status" value="1"/>
</dbReference>
<feature type="transmembrane region" description="Helical" evidence="1">
    <location>
        <begin position="249"/>
        <end position="269"/>
    </location>
</feature>
<sequence length="803" mass="91715">MKGLKKNLAQLFKKTFPYLFITGIVFLFFRPFFFSKKLPLPGDFIVGVYYPWLDYKWGFPAGVPVKNPMTTDVVSLIFPEQTLAVEMLKDGQWPLWNPYILTGTPLFANLQAAPFSPTNFLYFIFDKLTAWSWQIIAQHVLAGIFMYLFLRFWRVSVFGAVFGGVGFSFFGFNTIFSQWNGHTLTSAFIPLSVLLLEKILRGGNFFYSSGLAIVVFLQLLSGYPQTSLYTVLLLAVVLVIRFYENRALVTQNILWVILGGILCLGLSAVQILPARELWGLSQRPYEPHPFEWAFLPWVKIITLVVPDFFGNHATYNYWGPQDYTSNTLYVGVIGLILVLTTMRFFKSDIRVRILWLVIAIVFVLAFPTWPSLYLWKNDILGMRAASAHRITILANFAMSGLIGIAVDKLVLAKKWQIRMGVVLTWILMAAFGFGVVYLYIHYGNVLVRGIPKYVVAMRNMVFPGMVLMLGTGLLILGEKLKMTRKVVLFLLFGLMTFEMLRFFGKFTPFTSREFAYPQTPVLKYLVENSQQDRVTGNRVIPVNLRTPFQLYSLEGYETIHPLRISQFLAGLNRGAVGAEPIGRYGMVDNDVSHLLDLVGTKYYLELKRDERGNPDVNGVLPKRFENKRFEKVFEDRTTVVFQSQAVLPRAFVVYDWEVIRSDEEILRILLDPGYPFAEKILVEEEISEFDSKLENVESTRAVIKKYSANKLVIETDAVNDGLLFVSDAHYPGWQAFVDGVEVKIYRADFAFRAVPLKSGKHVIVFEYLPDSFYRGLNITGFTIVFLLVINLSLGILKLKDRKA</sequence>
<proteinExistence type="predicted"/>
<feature type="transmembrane region" description="Helical" evidence="1">
    <location>
        <begin position="227"/>
        <end position="243"/>
    </location>
</feature>
<name>A0A1F8CSJ4_9BACT</name>
<keyword evidence="1" id="KW-1133">Transmembrane helix</keyword>
<dbReference type="Pfam" id="PF09586">
    <property type="entry name" value="YfhO"/>
    <property type="match status" value="2"/>
</dbReference>
<protein>
    <recommendedName>
        <fullName evidence="4">YfhO family protein</fullName>
    </recommendedName>
</protein>
<evidence type="ECO:0000256" key="1">
    <source>
        <dbReference type="SAM" id="Phobius"/>
    </source>
</evidence>
<feature type="transmembrane region" description="Helical" evidence="1">
    <location>
        <begin position="460"/>
        <end position="477"/>
    </location>
</feature>
<reference evidence="2 3" key="1">
    <citation type="journal article" date="2016" name="Nat. Commun.">
        <title>Thousands of microbial genomes shed light on interconnected biogeochemical processes in an aquifer system.</title>
        <authorList>
            <person name="Anantharaman K."/>
            <person name="Brown C.T."/>
            <person name="Hug L.A."/>
            <person name="Sharon I."/>
            <person name="Castelle C.J."/>
            <person name="Probst A.J."/>
            <person name="Thomas B.C."/>
            <person name="Singh A."/>
            <person name="Wilkins M.J."/>
            <person name="Karaoz U."/>
            <person name="Brodie E.L."/>
            <person name="Williams K.H."/>
            <person name="Hubbard S.S."/>
            <person name="Banfield J.F."/>
        </authorList>
    </citation>
    <scope>NUCLEOTIDE SEQUENCE [LARGE SCALE GENOMIC DNA]</scope>
</reference>
<feature type="transmembrane region" description="Helical" evidence="1">
    <location>
        <begin position="778"/>
        <end position="796"/>
    </location>
</feature>
<comment type="caution">
    <text evidence="2">The sequence shown here is derived from an EMBL/GenBank/DDBJ whole genome shotgun (WGS) entry which is preliminary data.</text>
</comment>
<feature type="transmembrane region" description="Helical" evidence="1">
    <location>
        <begin position="422"/>
        <end position="440"/>
    </location>
</feature>